<gene>
    <name evidence="1" type="ORF">BED41_10565</name>
</gene>
<organism evidence="1 2">
    <name type="scientific">Cloacibacillus porcorum</name>
    <dbReference type="NCBI Taxonomy" id="1197717"/>
    <lineage>
        <taxon>Bacteria</taxon>
        <taxon>Thermotogati</taxon>
        <taxon>Synergistota</taxon>
        <taxon>Synergistia</taxon>
        <taxon>Synergistales</taxon>
        <taxon>Synergistaceae</taxon>
        <taxon>Cloacibacillus</taxon>
    </lineage>
</organism>
<name>A0A1B2I677_9BACT</name>
<dbReference type="OrthoDB" id="1982at2"/>
<accession>A0A1B2I677</accession>
<protein>
    <submittedName>
        <fullName evidence="1">Uncharacterized protein</fullName>
    </submittedName>
</protein>
<dbReference type="AlphaFoldDB" id="A0A1B2I677"/>
<dbReference type="InterPro" id="IPR011604">
    <property type="entry name" value="PDDEXK-like_dom_sf"/>
</dbReference>
<keyword evidence="2" id="KW-1185">Reference proteome</keyword>
<dbReference type="EMBL" id="CP016757">
    <property type="protein sequence ID" value="ANZ45470.1"/>
    <property type="molecule type" value="Genomic_DNA"/>
</dbReference>
<dbReference type="InterPro" id="IPR011335">
    <property type="entry name" value="Restrct_endonuc-II-like"/>
</dbReference>
<evidence type="ECO:0000313" key="1">
    <source>
        <dbReference type="EMBL" id="ANZ45470.1"/>
    </source>
</evidence>
<dbReference type="Proteomes" id="UP000093044">
    <property type="component" value="Chromosome"/>
</dbReference>
<sequence>MGLSVLGHECDRWVWLSFRWAIIEQFPGRMLRLFRRGQREEETIVKDLRAIGIDIHSTCLDSDGQSRVDFGGHVSGSIDGIIESGVPGAEKTRHVAEFKTHSLKSFNELKSKGVSGAKRQHWRQMQGYMLGTKIDRALYVAVCKDNDEMYTERVYLDKARAEALIRRGHMLALSERLPEPLSTDPTWYQCRYCPGHDFCFGTHLSIEVNCRTCAHVTATKDGKFTCAAMQNYELSVEEQRVGCEAHVAHFDLVPWKWLGGNENGMCGKYEIKGVTYLNGNPYLNAGAITTHELLAIDQQGPKDERVPF</sequence>
<dbReference type="Gene3D" id="3.90.320.10">
    <property type="match status" value="1"/>
</dbReference>
<dbReference type="KEGG" id="cpor:BED41_10565"/>
<dbReference type="STRING" id="1197717.BED41_10565"/>
<dbReference type="SUPFAM" id="SSF52980">
    <property type="entry name" value="Restriction endonuclease-like"/>
    <property type="match status" value="1"/>
</dbReference>
<reference evidence="1" key="1">
    <citation type="submission" date="2016-08" db="EMBL/GenBank/DDBJ databases">
        <title>Complete genome of Cloacibacillus porcorum.</title>
        <authorList>
            <person name="Looft T."/>
            <person name="Bayles D.O."/>
            <person name="Alt D.P."/>
        </authorList>
    </citation>
    <scope>NUCLEOTIDE SEQUENCE [LARGE SCALE GENOMIC DNA]</scope>
    <source>
        <strain evidence="1">CL-84</strain>
    </source>
</reference>
<proteinExistence type="predicted"/>
<evidence type="ECO:0000313" key="2">
    <source>
        <dbReference type="Proteomes" id="UP000093044"/>
    </source>
</evidence>